<dbReference type="InterPro" id="IPR052158">
    <property type="entry name" value="INH-QAR"/>
</dbReference>
<keyword evidence="2" id="KW-0812">Transmembrane</keyword>
<dbReference type="PANTHER" id="PTHR43130:SF15">
    <property type="entry name" value="THIJ_PFPI FAMILY PROTEIN (AFU_ORTHOLOGUE AFUA_5G14240)"/>
    <property type="match status" value="1"/>
</dbReference>
<dbReference type="PANTHER" id="PTHR43130">
    <property type="entry name" value="ARAC-FAMILY TRANSCRIPTIONAL REGULATOR"/>
    <property type="match status" value="1"/>
</dbReference>
<feature type="transmembrane region" description="Helical" evidence="2">
    <location>
        <begin position="41"/>
        <end position="59"/>
    </location>
</feature>
<dbReference type="InterPro" id="IPR002818">
    <property type="entry name" value="DJ-1/PfpI"/>
</dbReference>
<proteinExistence type="predicted"/>
<name>A0ABR1PF42_DIAER</name>
<protein>
    <recommendedName>
        <fullName evidence="7">DJ-1/PfpI domain-containing protein</fullName>
    </recommendedName>
</protein>
<keyword evidence="2" id="KW-1133">Transmembrane helix</keyword>
<keyword evidence="6" id="KW-1185">Reference proteome</keyword>
<dbReference type="Pfam" id="PF01965">
    <property type="entry name" value="DJ-1_PfpI"/>
    <property type="match status" value="1"/>
</dbReference>
<dbReference type="Gene3D" id="3.40.50.880">
    <property type="match status" value="1"/>
</dbReference>
<keyword evidence="2" id="KW-0472">Membrane</keyword>
<accession>A0ABR1PF42</accession>
<comment type="caution">
    <text evidence="5">The sequence shown here is derived from an EMBL/GenBank/DDBJ whole genome shotgun (WGS) entry which is preliminary data.</text>
</comment>
<evidence type="ECO:0000259" key="3">
    <source>
        <dbReference type="Pfam" id="PF01965"/>
    </source>
</evidence>
<dbReference type="InterPro" id="IPR029062">
    <property type="entry name" value="Class_I_gatase-like"/>
</dbReference>
<feature type="compositionally biased region" description="Acidic residues" evidence="1">
    <location>
        <begin position="281"/>
        <end position="294"/>
    </location>
</feature>
<feature type="transmembrane region" description="Helical" evidence="2">
    <location>
        <begin position="193"/>
        <end position="212"/>
    </location>
</feature>
<feature type="domain" description="DJ-1/PfpI" evidence="3">
    <location>
        <begin position="333"/>
        <end position="513"/>
    </location>
</feature>
<feature type="transmembrane region" description="Helical" evidence="2">
    <location>
        <begin position="153"/>
        <end position="173"/>
    </location>
</feature>
<evidence type="ECO:0000259" key="4">
    <source>
        <dbReference type="Pfam" id="PF20684"/>
    </source>
</evidence>
<dbReference type="CDD" id="cd03139">
    <property type="entry name" value="GATase1_PfpI_2"/>
    <property type="match status" value="1"/>
</dbReference>
<evidence type="ECO:0008006" key="7">
    <source>
        <dbReference type="Google" id="ProtNLM"/>
    </source>
</evidence>
<dbReference type="Pfam" id="PF20684">
    <property type="entry name" value="Fung_rhodopsin"/>
    <property type="match status" value="1"/>
</dbReference>
<feature type="domain" description="Rhodopsin" evidence="4">
    <location>
        <begin position="31"/>
        <end position="209"/>
    </location>
</feature>
<dbReference type="SUPFAM" id="SSF52317">
    <property type="entry name" value="Class I glutamine amidotransferase-like"/>
    <property type="match status" value="1"/>
</dbReference>
<evidence type="ECO:0000256" key="1">
    <source>
        <dbReference type="SAM" id="MobiDB-lite"/>
    </source>
</evidence>
<sequence length="549" mass="60479">MGYFAYYAGGNIDVTADQVDSLSDADIRVLEMGSKMEFVTWYTYPGFVWVLKFCILFFYRRLTLGLTKERTLHFLFVFCGVTWASLIIAVSSTCRPFQNNWTIRPLPGEECIFRAQNFKALAALNISTDVAILTIPAPMIWHLRIPLWKRVGVTLLLCGGLFVISAAIIRAALTLTGTPSVLNINLWGYRETVIALLAVTAPVLSPLFRPGFWRRGVYVGRPVDEQQQDAEQEIAVMERRRRRRLRGSWLFGSSLLHSSLLTIKSSVKSTVFITRTRPAEADPEMAEAPGETEEGVSPAVEQPATVQPSQKVQAQGCARSAENAKPKPVNFGVVVFPAFQQLDLFGPLDALSLLSRSHNMNLYTIAATLDPVSTKQIDVKGDGGTQPPPTQSPDFGTTILPTHTFRTAPALDVLLVPGGQGTRAQSPAIAESIDFIRQRFPSLQYLITVCTGSGLAARSGVLDGRRATTNKLAWESTTALRPQVNWVHRARWVTDGNIWTSSGISAGIDVTFAWIADVYGADVAKNIADRMEYTRVTDADNDPFADPQH</sequence>
<reference evidence="5 6" key="1">
    <citation type="submission" date="2024-02" db="EMBL/GenBank/DDBJ databases">
        <title>De novo assembly and annotation of 12 fungi associated with fruit tree decline syndrome in Ontario, Canada.</title>
        <authorList>
            <person name="Sulman M."/>
            <person name="Ellouze W."/>
            <person name="Ilyukhin E."/>
        </authorList>
    </citation>
    <scope>NUCLEOTIDE SEQUENCE [LARGE SCALE GENOMIC DNA]</scope>
    <source>
        <strain evidence="5 6">M169</strain>
    </source>
</reference>
<dbReference type="InterPro" id="IPR049326">
    <property type="entry name" value="Rhodopsin_dom_fungi"/>
</dbReference>
<dbReference type="EMBL" id="JAKNSF020000013">
    <property type="protein sequence ID" value="KAK7735365.1"/>
    <property type="molecule type" value="Genomic_DNA"/>
</dbReference>
<evidence type="ECO:0000313" key="6">
    <source>
        <dbReference type="Proteomes" id="UP001430848"/>
    </source>
</evidence>
<gene>
    <name evidence="5" type="ORF">SLS63_003835</name>
</gene>
<dbReference type="Proteomes" id="UP001430848">
    <property type="component" value="Unassembled WGS sequence"/>
</dbReference>
<feature type="transmembrane region" description="Helical" evidence="2">
    <location>
        <begin position="71"/>
        <end position="91"/>
    </location>
</feature>
<organism evidence="5 6">
    <name type="scientific">Diaporthe eres</name>
    <name type="common">Phomopsis oblonga</name>
    <dbReference type="NCBI Taxonomy" id="83184"/>
    <lineage>
        <taxon>Eukaryota</taxon>
        <taxon>Fungi</taxon>
        <taxon>Dikarya</taxon>
        <taxon>Ascomycota</taxon>
        <taxon>Pezizomycotina</taxon>
        <taxon>Sordariomycetes</taxon>
        <taxon>Sordariomycetidae</taxon>
        <taxon>Diaporthales</taxon>
        <taxon>Diaporthaceae</taxon>
        <taxon>Diaporthe</taxon>
        <taxon>Diaporthe eres species complex</taxon>
    </lineage>
</organism>
<evidence type="ECO:0000313" key="5">
    <source>
        <dbReference type="EMBL" id="KAK7735365.1"/>
    </source>
</evidence>
<evidence type="ECO:0000256" key="2">
    <source>
        <dbReference type="SAM" id="Phobius"/>
    </source>
</evidence>
<feature type="region of interest" description="Disordered" evidence="1">
    <location>
        <begin position="279"/>
        <end position="309"/>
    </location>
</feature>